<feature type="transmembrane region" description="Helical" evidence="17">
    <location>
        <begin position="612"/>
        <end position="634"/>
    </location>
</feature>
<feature type="transmembrane region" description="Helical" evidence="17">
    <location>
        <begin position="353"/>
        <end position="372"/>
    </location>
</feature>
<reference evidence="19 20" key="1">
    <citation type="journal article" date="2013" name="Proc. Natl. Acad. Sci. U.S.A.">
        <title>The king cobra genome reveals dynamic gene evolution and adaptation in the snake venom system.</title>
        <authorList>
            <person name="Vonk F.J."/>
            <person name="Casewell N.R."/>
            <person name="Henkel C.V."/>
            <person name="Heimberg A.M."/>
            <person name="Jansen H.J."/>
            <person name="McCleary R.J."/>
            <person name="Kerkkamp H.M."/>
            <person name="Vos R.A."/>
            <person name="Guerreiro I."/>
            <person name="Calvete J.J."/>
            <person name="Wuster W."/>
            <person name="Woods A.E."/>
            <person name="Logan J.M."/>
            <person name="Harrison R.A."/>
            <person name="Castoe T.A."/>
            <person name="de Koning A.P."/>
            <person name="Pollock D.D."/>
            <person name="Yandell M."/>
            <person name="Calderon D."/>
            <person name="Renjifo C."/>
            <person name="Currier R.B."/>
            <person name="Salgado D."/>
            <person name="Pla D."/>
            <person name="Sanz L."/>
            <person name="Hyder A.S."/>
            <person name="Ribeiro J.M."/>
            <person name="Arntzen J.W."/>
            <person name="van den Thillart G.E."/>
            <person name="Boetzer M."/>
            <person name="Pirovano W."/>
            <person name="Dirks R.P."/>
            <person name="Spaink H.P."/>
            <person name="Duboule D."/>
            <person name="McGlinn E."/>
            <person name="Kini R.M."/>
            <person name="Richardson M.K."/>
        </authorList>
    </citation>
    <scope>NUCLEOTIDE SEQUENCE</scope>
    <source>
        <tissue evidence="19">Blood</tissue>
    </source>
</reference>
<gene>
    <name evidence="19" type="primary">SLC5A10</name>
    <name evidence="19" type="ORF">L345_01720</name>
</gene>
<dbReference type="InterPro" id="IPR005946">
    <property type="entry name" value="Rib-P_diPkinase"/>
</dbReference>
<dbReference type="PANTHER" id="PTHR11819:SF128">
    <property type="entry name" value="SODIUM_MANNOSE COTRANSPORTER SLC5A10"/>
    <property type="match status" value="1"/>
</dbReference>
<dbReference type="InterPro" id="IPR029057">
    <property type="entry name" value="PRTase-like"/>
</dbReference>
<dbReference type="AlphaFoldDB" id="V8PF08"/>
<dbReference type="FunFam" id="3.40.50.2020:FF:000014">
    <property type="entry name" value="Ribose-phosphate pyrophosphokinase 1"/>
    <property type="match status" value="1"/>
</dbReference>
<protein>
    <submittedName>
        <fullName evidence="19">Sodium/glucose cotransporter 5</fullName>
    </submittedName>
</protein>
<evidence type="ECO:0000256" key="8">
    <source>
        <dbReference type="ARBA" id="ARBA00022727"/>
    </source>
</evidence>
<dbReference type="Gene3D" id="3.40.50.2020">
    <property type="match status" value="2"/>
</dbReference>
<comment type="similarity">
    <text evidence="3">Belongs to the ribose-phosphate pyrophosphokinase family.</text>
</comment>
<feature type="region of interest" description="Disordered" evidence="16">
    <location>
        <begin position="680"/>
        <end position="734"/>
    </location>
</feature>
<dbReference type="PROSITE" id="PS50283">
    <property type="entry name" value="NA_SOLUT_SYMP_3"/>
    <property type="match status" value="1"/>
</dbReference>
<evidence type="ECO:0000256" key="3">
    <source>
        <dbReference type="ARBA" id="ARBA00006478"/>
    </source>
</evidence>
<dbReference type="InterPro" id="IPR038377">
    <property type="entry name" value="Na/Glc_symporter_sf"/>
</dbReference>
<dbReference type="Pfam" id="PF13793">
    <property type="entry name" value="Pribosyltran_N"/>
    <property type="match status" value="1"/>
</dbReference>
<keyword evidence="13" id="KW-0325">Glycoprotein</keyword>
<dbReference type="GO" id="GO:0000287">
    <property type="term" value="F:magnesium ion binding"/>
    <property type="evidence" value="ECO:0007669"/>
    <property type="project" value="InterPro"/>
</dbReference>
<dbReference type="PANTHER" id="PTHR11819">
    <property type="entry name" value="SOLUTE CARRIER FAMILY 5"/>
    <property type="match status" value="1"/>
</dbReference>
<dbReference type="InterPro" id="IPR001734">
    <property type="entry name" value="Na/solute_symporter"/>
</dbReference>
<evidence type="ECO:0000256" key="7">
    <source>
        <dbReference type="ARBA" id="ARBA00022692"/>
    </source>
</evidence>
<keyword evidence="14" id="KW-0739">Sodium transport</keyword>
<evidence type="ECO:0000256" key="11">
    <source>
        <dbReference type="ARBA" id="ARBA00023065"/>
    </source>
</evidence>
<evidence type="ECO:0000259" key="18">
    <source>
        <dbReference type="Pfam" id="PF13793"/>
    </source>
</evidence>
<feature type="transmembrane region" description="Helical" evidence="17">
    <location>
        <begin position="509"/>
        <end position="538"/>
    </location>
</feature>
<dbReference type="GO" id="GO:0016324">
    <property type="term" value="C:apical plasma membrane"/>
    <property type="evidence" value="ECO:0007669"/>
    <property type="project" value="UniProtKB-SubCell"/>
</dbReference>
<evidence type="ECO:0000256" key="15">
    <source>
        <dbReference type="RuleBase" id="RU362091"/>
    </source>
</evidence>
<keyword evidence="9 17" id="KW-1133">Transmembrane helix</keyword>
<comment type="subcellular location">
    <subcellularLocation>
        <location evidence="1">Apical cell membrane</location>
        <topology evidence="1">Multi-pass membrane protein</topology>
    </subcellularLocation>
</comment>
<feature type="compositionally biased region" description="Low complexity" evidence="16">
    <location>
        <begin position="702"/>
        <end position="714"/>
    </location>
</feature>
<keyword evidence="11" id="KW-0406">Ion transport</keyword>
<evidence type="ECO:0000256" key="5">
    <source>
        <dbReference type="ARBA" id="ARBA00022475"/>
    </source>
</evidence>
<dbReference type="NCBIfam" id="TIGR00813">
    <property type="entry name" value="sss"/>
    <property type="match status" value="1"/>
</dbReference>
<dbReference type="SUPFAM" id="SSF53271">
    <property type="entry name" value="PRTase-like"/>
    <property type="match status" value="2"/>
</dbReference>
<comment type="similarity">
    <text evidence="2 15">Belongs to the sodium:solute symporter (SSF) (TC 2.A.21) family.</text>
</comment>
<evidence type="ECO:0000313" key="19">
    <source>
        <dbReference type="EMBL" id="ETE72462.1"/>
    </source>
</evidence>
<keyword evidence="6" id="KW-0762">Sugar transport</keyword>
<evidence type="ECO:0000256" key="6">
    <source>
        <dbReference type="ARBA" id="ARBA00022597"/>
    </source>
</evidence>
<keyword evidence="12 17" id="KW-0472">Membrane</keyword>
<dbReference type="Proteomes" id="UP000018936">
    <property type="component" value="Unassembled WGS sequence"/>
</dbReference>
<evidence type="ECO:0000313" key="20">
    <source>
        <dbReference type="Proteomes" id="UP000018936"/>
    </source>
</evidence>
<evidence type="ECO:0000256" key="1">
    <source>
        <dbReference type="ARBA" id="ARBA00004424"/>
    </source>
</evidence>
<evidence type="ECO:0000256" key="13">
    <source>
        <dbReference type="ARBA" id="ARBA00023180"/>
    </source>
</evidence>
<evidence type="ECO:0000256" key="17">
    <source>
        <dbReference type="SAM" id="Phobius"/>
    </source>
</evidence>
<dbReference type="Pfam" id="PF14572">
    <property type="entry name" value="Pribosyl_synth"/>
    <property type="match status" value="1"/>
</dbReference>
<sequence length="752" mass="81081">MFCVAPVGPGLIMNVTKGGLVLFSANSNPSCMELSKRIAEDVNTIIMELLIMVYACKTSCAKSIIGVVPYFPYSKQCKMRKRGSIVSKLLASMMCKAGLTHLITMDLHQKEIQGFFNVPVDNLRASPFLLQYIQEESFAERLRLGIAVIHGEAQDAESDLVDGRHSPPTAKSVAAIHPSLEIPMLIPKEKPPITVVGDVGGRIAIIVDDIIDDVDSFLAAAETLKERGAYKIFVMATHGLLSSDAPRLIEESAIDESSCRASRNSVSGYFLAGRNIAWWPIGASLFASSEGAGLFIGLASSGAAGGVAVAGFEWNATYVLLALAWLFVPVYLSSETDLYSGALFIQICLGWDLYLSTVLMLGVTAVYTITAFHRIGGYHNLEEAYLAATPSKIVPNTTCHLPRRDAMHLFRDPVSGDLPWTGMTLGLTVLATWYWCTDQAASILASYLKMLPMIVIVMPGMISRILYPDAVGCVDPEECTLVCGTEVGCANIAYPKLVMELMPSGLRGLMVAVMMAALMSSLTSIFNSSSALFTMDIWRKVRQEASAKELLLVGRVVTVVLVAVSVVWLPILQSSNSGQLFIYIQSVTSYLAPPVTAVFLLAVFWKRANEQGAFWGLTVGLAVGLSRMALEFTYPAPRCGVLDHRPPFVRDLHYLHFAPLLCLLTLATVVGISWLTPPPSEAQLPQESPSRGPSAPRGRLKAAQGRVVAARRGQPASGPRSALSTPWSSSASTSFSTLTSLEGVSLGWGQEG</sequence>
<comment type="caution">
    <text evidence="19">The sequence shown here is derived from an EMBL/GenBank/DDBJ whole genome shotgun (WGS) entry which is preliminary data.</text>
</comment>
<dbReference type="OrthoDB" id="6132759at2759"/>
<evidence type="ECO:0000256" key="14">
    <source>
        <dbReference type="ARBA" id="ARBA00023201"/>
    </source>
</evidence>
<dbReference type="GO" id="GO:0005412">
    <property type="term" value="F:D-glucose:sodium symporter activity"/>
    <property type="evidence" value="ECO:0007669"/>
    <property type="project" value="TreeGrafter"/>
</dbReference>
<dbReference type="EMBL" id="AZIM01000222">
    <property type="protein sequence ID" value="ETE72462.1"/>
    <property type="molecule type" value="Genomic_DNA"/>
</dbReference>
<feature type="transmembrane region" description="Helical" evidence="17">
    <location>
        <begin position="316"/>
        <end position="332"/>
    </location>
</feature>
<dbReference type="InterPro" id="IPR029099">
    <property type="entry name" value="Pribosyltran_N"/>
</dbReference>
<dbReference type="SMART" id="SM01400">
    <property type="entry name" value="Pribosyltran_N"/>
    <property type="match status" value="1"/>
</dbReference>
<evidence type="ECO:0000256" key="4">
    <source>
        <dbReference type="ARBA" id="ARBA00022448"/>
    </source>
</evidence>
<evidence type="ECO:0000256" key="9">
    <source>
        <dbReference type="ARBA" id="ARBA00022989"/>
    </source>
</evidence>
<dbReference type="GO" id="GO:0009165">
    <property type="term" value="P:nucleotide biosynthetic process"/>
    <property type="evidence" value="ECO:0007669"/>
    <property type="project" value="UniProtKB-KW"/>
</dbReference>
<evidence type="ECO:0000256" key="16">
    <source>
        <dbReference type="SAM" id="MobiDB-lite"/>
    </source>
</evidence>
<keyword evidence="7 17" id="KW-0812">Transmembrane</keyword>
<feature type="transmembrane region" description="Helical" evidence="17">
    <location>
        <begin position="550"/>
        <end position="571"/>
    </location>
</feature>
<accession>V8PF08</accession>
<organism evidence="19 20">
    <name type="scientific">Ophiophagus hannah</name>
    <name type="common">King cobra</name>
    <name type="synonym">Naja hannah</name>
    <dbReference type="NCBI Taxonomy" id="8665"/>
    <lineage>
        <taxon>Eukaryota</taxon>
        <taxon>Metazoa</taxon>
        <taxon>Chordata</taxon>
        <taxon>Craniata</taxon>
        <taxon>Vertebrata</taxon>
        <taxon>Euteleostomi</taxon>
        <taxon>Lepidosauria</taxon>
        <taxon>Squamata</taxon>
        <taxon>Bifurcata</taxon>
        <taxon>Unidentata</taxon>
        <taxon>Episquamata</taxon>
        <taxon>Toxicofera</taxon>
        <taxon>Serpentes</taxon>
        <taxon>Colubroidea</taxon>
        <taxon>Elapidae</taxon>
        <taxon>Elapinae</taxon>
        <taxon>Ophiophagus</taxon>
    </lineage>
</organism>
<evidence type="ECO:0000256" key="2">
    <source>
        <dbReference type="ARBA" id="ARBA00006434"/>
    </source>
</evidence>
<feature type="transmembrane region" description="Helical" evidence="17">
    <location>
        <begin position="448"/>
        <end position="467"/>
    </location>
</feature>
<feature type="transmembrane region" description="Helical" evidence="17">
    <location>
        <begin position="583"/>
        <end position="605"/>
    </location>
</feature>
<feature type="domain" description="Ribose-phosphate pyrophosphokinase N-terminal" evidence="18">
    <location>
        <begin position="38"/>
        <end position="98"/>
    </location>
</feature>
<evidence type="ECO:0000256" key="10">
    <source>
        <dbReference type="ARBA" id="ARBA00023053"/>
    </source>
</evidence>
<feature type="transmembrane region" description="Helical" evidence="17">
    <location>
        <begin position="654"/>
        <end position="675"/>
    </location>
</feature>
<keyword evidence="5" id="KW-1003">Cell membrane</keyword>
<proteinExistence type="inferred from homology"/>
<keyword evidence="8" id="KW-0545">Nucleotide biosynthesis</keyword>
<name>V8PF08_OPHHA</name>
<keyword evidence="4" id="KW-0813">Transport</keyword>
<evidence type="ECO:0000256" key="12">
    <source>
        <dbReference type="ARBA" id="ARBA00023136"/>
    </source>
</evidence>
<dbReference type="Pfam" id="PF00474">
    <property type="entry name" value="SSF"/>
    <property type="match status" value="2"/>
</dbReference>
<feature type="compositionally biased region" description="Low complexity" evidence="16">
    <location>
        <begin position="721"/>
        <end position="734"/>
    </location>
</feature>
<feature type="non-terminal residue" evidence="19">
    <location>
        <position position="752"/>
    </location>
</feature>
<keyword evidence="20" id="KW-1185">Reference proteome</keyword>
<dbReference type="Gene3D" id="1.20.1730.10">
    <property type="entry name" value="Sodium/glucose cotransporter"/>
    <property type="match status" value="2"/>
</dbReference>
<keyword evidence="10" id="KW-0915">Sodium</keyword>